<reference evidence="8 9" key="1">
    <citation type="submission" date="2018-05" db="EMBL/GenBank/DDBJ databases">
        <title>Genomic Encyclopedia of Type Strains, Phase I: the one thousand microbial genomes (KMG-I) project.</title>
        <authorList>
            <person name="Kyrpides N."/>
        </authorList>
    </citation>
    <scope>NUCLEOTIDE SEQUENCE [LARGE SCALE GENOMIC DNA]</scope>
    <source>
        <strain evidence="8 9">DSM 15611</strain>
    </source>
</reference>
<protein>
    <submittedName>
        <fullName evidence="8">Site-specific recombinase XerD</fullName>
    </submittedName>
</protein>
<proteinExistence type="inferred from homology"/>
<dbReference type="Pfam" id="PF00589">
    <property type="entry name" value="Phage_integrase"/>
    <property type="match status" value="1"/>
</dbReference>
<dbReference type="InterPro" id="IPR044068">
    <property type="entry name" value="CB"/>
</dbReference>
<dbReference type="Gene3D" id="1.10.443.10">
    <property type="entry name" value="Intergrase catalytic core"/>
    <property type="match status" value="1"/>
</dbReference>
<evidence type="ECO:0000256" key="4">
    <source>
        <dbReference type="ARBA" id="ARBA00023172"/>
    </source>
</evidence>
<keyword evidence="3 5" id="KW-0238">DNA-binding</keyword>
<evidence type="ECO:0000256" key="5">
    <source>
        <dbReference type="PROSITE-ProRule" id="PRU01248"/>
    </source>
</evidence>
<evidence type="ECO:0000256" key="3">
    <source>
        <dbReference type="ARBA" id="ARBA00023125"/>
    </source>
</evidence>
<name>A0A318HZ51_9BACT</name>
<evidence type="ECO:0000256" key="2">
    <source>
        <dbReference type="ARBA" id="ARBA00022908"/>
    </source>
</evidence>
<dbReference type="InterPro" id="IPR035386">
    <property type="entry name" value="Arm-DNA-bind_5"/>
</dbReference>
<dbReference type="OrthoDB" id="1493636at2"/>
<dbReference type="PANTHER" id="PTHR30349:SF64">
    <property type="entry name" value="PROPHAGE INTEGRASE INTD-RELATED"/>
    <property type="match status" value="1"/>
</dbReference>
<dbReference type="PANTHER" id="PTHR30349">
    <property type="entry name" value="PHAGE INTEGRASE-RELATED"/>
    <property type="match status" value="1"/>
</dbReference>
<dbReference type="EMBL" id="QJJX01000005">
    <property type="protein sequence ID" value="PXX23583.1"/>
    <property type="molecule type" value="Genomic_DNA"/>
</dbReference>
<evidence type="ECO:0000259" key="6">
    <source>
        <dbReference type="PROSITE" id="PS51898"/>
    </source>
</evidence>
<dbReference type="Gene3D" id="1.10.150.130">
    <property type="match status" value="1"/>
</dbReference>
<dbReference type="InterPro" id="IPR010998">
    <property type="entry name" value="Integrase_recombinase_N"/>
</dbReference>
<keyword evidence="2" id="KW-0229">DNA integration</keyword>
<dbReference type="STRING" id="1122991.GCA_000613445_01363"/>
<dbReference type="InterPro" id="IPR013762">
    <property type="entry name" value="Integrase-like_cat_sf"/>
</dbReference>
<dbReference type="Pfam" id="PF17293">
    <property type="entry name" value="Arm-DNA-bind_5"/>
    <property type="match status" value="1"/>
</dbReference>
<dbReference type="GO" id="GO:0015074">
    <property type="term" value="P:DNA integration"/>
    <property type="evidence" value="ECO:0007669"/>
    <property type="project" value="UniProtKB-KW"/>
</dbReference>
<dbReference type="InterPro" id="IPR002104">
    <property type="entry name" value="Integrase_catalytic"/>
</dbReference>
<dbReference type="RefSeq" id="WP_025816525.1">
    <property type="nucleotide sequence ID" value="NZ_BAIZ01000025.1"/>
</dbReference>
<organism evidence="8 9">
    <name type="scientific">Hoylesella shahii DSM 15611 = JCM 12083</name>
    <dbReference type="NCBI Taxonomy" id="1122991"/>
    <lineage>
        <taxon>Bacteria</taxon>
        <taxon>Pseudomonadati</taxon>
        <taxon>Bacteroidota</taxon>
        <taxon>Bacteroidia</taxon>
        <taxon>Bacteroidales</taxon>
        <taxon>Prevotellaceae</taxon>
        <taxon>Hoylesella</taxon>
    </lineage>
</organism>
<dbReference type="GO" id="GO:0003677">
    <property type="term" value="F:DNA binding"/>
    <property type="evidence" value="ECO:0007669"/>
    <property type="project" value="UniProtKB-UniRule"/>
</dbReference>
<accession>A0A318HZ51</accession>
<dbReference type="CDD" id="cd01185">
    <property type="entry name" value="INTN1_C_like"/>
    <property type="match status" value="1"/>
</dbReference>
<comment type="caution">
    <text evidence="8">The sequence shown here is derived from an EMBL/GenBank/DDBJ whole genome shotgun (WGS) entry which is preliminary data.</text>
</comment>
<dbReference type="SUPFAM" id="SSF56349">
    <property type="entry name" value="DNA breaking-rejoining enzymes"/>
    <property type="match status" value="1"/>
</dbReference>
<dbReference type="InterPro" id="IPR050090">
    <property type="entry name" value="Tyrosine_recombinase_XerCD"/>
</dbReference>
<evidence type="ECO:0000259" key="7">
    <source>
        <dbReference type="PROSITE" id="PS51900"/>
    </source>
</evidence>
<dbReference type="InterPro" id="IPR011010">
    <property type="entry name" value="DNA_brk_join_enz"/>
</dbReference>
<feature type="domain" description="Core-binding (CB)" evidence="7">
    <location>
        <begin position="105"/>
        <end position="185"/>
    </location>
</feature>
<keyword evidence="9" id="KW-1185">Reference proteome</keyword>
<evidence type="ECO:0000313" key="9">
    <source>
        <dbReference type="Proteomes" id="UP000248314"/>
    </source>
</evidence>
<evidence type="ECO:0000313" key="8">
    <source>
        <dbReference type="EMBL" id="PXX23583.1"/>
    </source>
</evidence>
<keyword evidence="4" id="KW-0233">DNA recombination</keyword>
<gene>
    <name evidence="8" type="ORF">EJ73_00572</name>
</gene>
<dbReference type="AlphaFoldDB" id="A0A318HZ51"/>
<dbReference type="PROSITE" id="PS51900">
    <property type="entry name" value="CB"/>
    <property type="match status" value="1"/>
</dbReference>
<dbReference type="GO" id="GO:0006310">
    <property type="term" value="P:DNA recombination"/>
    <property type="evidence" value="ECO:0007669"/>
    <property type="project" value="UniProtKB-KW"/>
</dbReference>
<sequence>MKYPITKIIFDRKNQATKKEKAPVSIEIYFERKRKYISTGVKLYSNQWDDVRMVKNSMDMINLNKRIKAIKGEIDDWILSLMEQDKPFDWGALDRFLERSTHSGTNFMDFAADMIATRADIRESTRKTQRKLITALEDFGKIVEFSDLTKANVMAFDDYLHARGIKQTSVYSYHKFLKTYINEAIRRELINTNPYLGLRLKRGESEEGRFLTEDELNAVRGADLPSDTLKRVRDLFVLQCLTGLSYSDLMDFDFSKVNLRRGQHVLSECRNKTGVSYTIVLLPEVMEILERYNNELPKISNQQYNLRLKVVAQAAGIEKPIASHWGRRTCGMYLLNKGFTMEVVAKVLGHKSIKTTEAVYAKILDKSVEDAFRKLQQNKG</sequence>
<dbReference type="PROSITE" id="PS51898">
    <property type="entry name" value="TYR_RECOMBINASE"/>
    <property type="match status" value="1"/>
</dbReference>
<dbReference type="Proteomes" id="UP000248314">
    <property type="component" value="Unassembled WGS sequence"/>
</dbReference>
<dbReference type="InterPro" id="IPR025269">
    <property type="entry name" value="SAM-like_dom"/>
</dbReference>
<feature type="domain" description="Tyr recombinase" evidence="6">
    <location>
        <begin position="206"/>
        <end position="373"/>
    </location>
</feature>
<evidence type="ECO:0000256" key="1">
    <source>
        <dbReference type="ARBA" id="ARBA00008857"/>
    </source>
</evidence>
<comment type="similarity">
    <text evidence="1">Belongs to the 'phage' integrase family.</text>
</comment>
<dbReference type="Pfam" id="PF13102">
    <property type="entry name" value="Phage_int_SAM_5"/>
    <property type="match status" value="1"/>
</dbReference>